<dbReference type="PANTHER" id="PTHR14582:SF1">
    <property type="entry name" value="CENTROMERE PROTEIN O"/>
    <property type="match status" value="1"/>
</dbReference>
<reference evidence="9" key="1">
    <citation type="submission" date="2016-02" db="EMBL/GenBank/DDBJ databases">
        <title>WGS assembly of Manihot esculenta.</title>
        <authorList>
            <person name="Bredeson J.V."/>
            <person name="Prochnik S.E."/>
            <person name="Lyons J.B."/>
            <person name="Schmutz J."/>
            <person name="Grimwood J."/>
            <person name="Vrebalov J."/>
            <person name="Bart R.S."/>
            <person name="Amuge T."/>
            <person name="Ferguson M.E."/>
            <person name="Green R."/>
            <person name="Putnam N."/>
            <person name="Stites J."/>
            <person name="Rounsley S."/>
            <person name="Rokhsar D.S."/>
        </authorList>
    </citation>
    <scope>NUCLEOTIDE SEQUENCE [LARGE SCALE GENOMIC DNA]</scope>
    <source>
        <tissue evidence="9">Leaf</tissue>
    </source>
</reference>
<accession>A0A2C9UCK0</accession>
<dbReference type="Pfam" id="PF09496">
    <property type="entry name" value="CENP-O"/>
    <property type="match status" value="1"/>
</dbReference>
<feature type="region of interest" description="Disordered" evidence="7">
    <location>
        <begin position="233"/>
        <end position="253"/>
    </location>
</feature>
<dbReference type="PANTHER" id="PTHR14582">
    <property type="entry name" value="INNER KINETOCHORE SUBUNIT MAL2"/>
    <property type="match status" value="1"/>
</dbReference>
<keyword evidence="6" id="KW-0137">Centromere</keyword>
<dbReference type="AlphaFoldDB" id="A0A2C9UCK0"/>
<feature type="region of interest" description="Disordered" evidence="7">
    <location>
        <begin position="1"/>
        <end position="21"/>
    </location>
</feature>
<keyword evidence="8" id="KW-0812">Transmembrane</keyword>
<evidence type="ECO:0000256" key="5">
    <source>
        <dbReference type="ARBA" id="ARBA00023242"/>
    </source>
</evidence>
<dbReference type="GO" id="GO:0005634">
    <property type="term" value="C:nucleus"/>
    <property type="evidence" value="ECO:0007669"/>
    <property type="project" value="UniProtKB-SubCell"/>
</dbReference>
<evidence type="ECO:0000313" key="9">
    <source>
        <dbReference type="EMBL" id="OAY27574.1"/>
    </source>
</evidence>
<evidence type="ECO:0000256" key="3">
    <source>
        <dbReference type="ARBA" id="ARBA00007321"/>
    </source>
</evidence>
<keyword evidence="8" id="KW-0472">Membrane</keyword>
<evidence type="ECO:0000256" key="1">
    <source>
        <dbReference type="ARBA" id="ARBA00004123"/>
    </source>
</evidence>
<evidence type="ECO:0000256" key="8">
    <source>
        <dbReference type="SAM" id="Phobius"/>
    </source>
</evidence>
<protein>
    <submittedName>
        <fullName evidence="9">Uncharacterized protein</fullName>
    </submittedName>
</protein>
<feature type="compositionally biased region" description="Basic residues" evidence="7">
    <location>
        <begin position="238"/>
        <end position="253"/>
    </location>
</feature>
<gene>
    <name evidence="9" type="ORF">MANES_16G135900</name>
</gene>
<keyword evidence="4" id="KW-0158">Chromosome</keyword>
<dbReference type="EMBL" id="CM004402">
    <property type="protein sequence ID" value="OAY27574.1"/>
    <property type="molecule type" value="Genomic_DNA"/>
</dbReference>
<dbReference type="GO" id="GO:0031511">
    <property type="term" value="C:Mis6-Sim4 complex"/>
    <property type="evidence" value="ECO:0000318"/>
    <property type="project" value="GO_Central"/>
</dbReference>
<evidence type="ECO:0000256" key="2">
    <source>
        <dbReference type="ARBA" id="ARBA00004584"/>
    </source>
</evidence>
<evidence type="ECO:0000256" key="6">
    <source>
        <dbReference type="ARBA" id="ARBA00023328"/>
    </source>
</evidence>
<evidence type="ECO:0000256" key="7">
    <source>
        <dbReference type="SAM" id="MobiDB-lite"/>
    </source>
</evidence>
<evidence type="ECO:0000256" key="4">
    <source>
        <dbReference type="ARBA" id="ARBA00022454"/>
    </source>
</evidence>
<dbReference type="STRING" id="3983.A0A2C9UCK0"/>
<name>A0A2C9UCK0_MANES</name>
<proteinExistence type="inferred from homology"/>
<organism evidence="9">
    <name type="scientific">Manihot esculenta</name>
    <name type="common">Cassava</name>
    <name type="synonym">Jatropha manihot</name>
    <dbReference type="NCBI Taxonomy" id="3983"/>
    <lineage>
        <taxon>Eukaryota</taxon>
        <taxon>Viridiplantae</taxon>
        <taxon>Streptophyta</taxon>
        <taxon>Embryophyta</taxon>
        <taxon>Tracheophyta</taxon>
        <taxon>Spermatophyta</taxon>
        <taxon>Magnoliopsida</taxon>
        <taxon>eudicotyledons</taxon>
        <taxon>Gunneridae</taxon>
        <taxon>Pentapetalae</taxon>
        <taxon>rosids</taxon>
        <taxon>fabids</taxon>
        <taxon>Malpighiales</taxon>
        <taxon>Euphorbiaceae</taxon>
        <taxon>Crotonoideae</taxon>
        <taxon>Manihoteae</taxon>
        <taxon>Manihot</taxon>
    </lineage>
</organism>
<comment type="similarity">
    <text evidence="3">Belongs to the CENP-O/MCM21 family.</text>
</comment>
<keyword evidence="5" id="KW-0539">Nucleus</keyword>
<sequence length="300" mass="35104">MDNDTEESLKKRQEKNPVLGDSSRKNFLQGEDIRLETTRARCIYHCSLLDSLLKIFSNMVLFFGTYFYELMFLIVANVLKRHGELSERLSTYNFPRICFVYCIDFNWDSDKMIFERLQKEFEAARASQTQAYRKLKNFASQTHVLCVKMTVLEHTVPFFLPIPDAENDLLSSNTMRFIDYVGELLHSYVDRREQIHLLSSLNFKAVNASLTNKLLAFDVTLVHLCKEKTLHVSDMKEKKRRRRKESMKKRKNHAGGSALYHSLPYHMIGFVLDDFDCKVTVSLRYADLVSILPTRIRVFA</sequence>
<feature type="transmembrane region" description="Helical" evidence="8">
    <location>
        <begin position="59"/>
        <end position="79"/>
    </location>
</feature>
<keyword evidence="8" id="KW-1133">Transmembrane helix</keyword>
<comment type="subcellular location">
    <subcellularLocation>
        <location evidence="2">Chromosome</location>
        <location evidence="2">Centromere</location>
    </subcellularLocation>
    <subcellularLocation>
        <location evidence="1">Nucleus</location>
    </subcellularLocation>
</comment>
<dbReference type="InterPro" id="IPR018464">
    <property type="entry name" value="CENP-O"/>
</dbReference>